<sequence length="507" mass="58078">MRSPTVGDVYCIYSPLLKKYTACQITKWEPPVSKRSKGDAAILGLDWAGEEPLTPYGLQELRPLILDHHHWNKCYDELKIDAYIPKHYIYVGTITPLSTEAPRGYSYGGWREGEQFINKIRWESIPLTLRETFKKASKEHAQIQIGEKFLTKYSSTADEELLRSLSDLSELAQFPCLTEIRTDRLTDSLLTYITGNPLINKLELRGNGLESVDLSGTNLLRLYINAEGIEELVLNKGLMELTLAGSVSPSLRIHIENDGESLEVTFFDQVPDFQGLDRLGALSLTNVTEIDLAKIVKQFSSLRILKLWGKPGYISNLKCLEQVSTLQRLFLFNLFGFTGDQFPEPDKLPDLTWLSLSSIPAEAGKAIKKTYKNEPASRMFIDITQLRKPEWLLENLENPFRDWEVREQISLANAKKAREQYKKTRGAIQGLREREATGQEVDMESVLESIVVEYTQAFNKMNRRTHFIETLECEEVFVALEELLQTFTDSEKLTRKMLEVFEQARDF</sequence>
<reference evidence="1 2" key="1">
    <citation type="submission" date="2018-11" db="EMBL/GenBank/DDBJ databases">
        <title>Complete genome sequence of Paenibacillus baekrokdamisoli strain KCTC 33723.</title>
        <authorList>
            <person name="Kang S.W."/>
            <person name="Lee K.C."/>
            <person name="Kim K.K."/>
            <person name="Kim J.S."/>
            <person name="Kim D.S."/>
            <person name="Ko S.H."/>
            <person name="Yang S.H."/>
            <person name="Lee J.S."/>
        </authorList>
    </citation>
    <scope>NUCLEOTIDE SEQUENCE [LARGE SCALE GENOMIC DNA]</scope>
    <source>
        <strain evidence="1 2">KCTC 33723</strain>
    </source>
</reference>
<keyword evidence="2" id="KW-1185">Reference proteome</keyword>
<dbReference type="EMBL" id="AP019308">
    <property type="protein sequence ID" value="BBH19471.1"/>
    <property type="molecule type" value="Genomic_DNA"/>
</dbReference>
<name>A0A3G9J0S2_9BACL</name>
<evidence type="ECO:0000313" key="2">
    <source>
        <dbReference type="Proteomes" id="UP000275368"/>
    </source>
</evidence>
<gene>
    <name evidence="1" type="ORF">Back11_08160</name>
</gene>
<dbReference type="AlphaFoldDB" id="A0A3G9J0S2"/>
<dbReference type="SUPFAM" id="SSF52047">
    <property type="entry name" value="RNI-like"/>
    <property type="match status" value="1"/>
</dbReference>
<dbReference type="InterPro" id="IPR032675">
    <property type="entry name" value="LRR_dom_sf"/>
</dbReference>
<organism evidence="1 2">
    <name type="scientific">Paenibacillus baekrokdamisoli</name>
    <dbReference type="NCBI Taxonomy" id="1712516"/>
    <lineage>
        <taxon>Bacteria</taxon>
        <taxon>Bacillati</taxon>
        <taxon>Bacillota</taxon>
        <taxon>Bacilli</taxon>
        <taxon>Bacillales</taxon>
        <taxon>Paenibacillaceae</taxon>
        <taxon>Paenibacillus</taxon>
    </lineage>
</organism>
<dbReference type="RefSeq" id="WP_125653813.1">
    <property type="nucleotide sequence ID" value="NZ_AP019308.1"/>
</dbReference>
<dbReference type="Gene3D" id="3.80.10.10">
    <property type="entry name" value="Ribonuclease Inhibitor"/>
    <property type="match status" value="1"/>
</dbReference>
<dbReference type="OrthoDB" id="6556030at2"/>
<evidence type="ECO:0000313" key="1">
    <source>
        <dbReference type="EMBL" id="BBH19471.1"/>
    </source>
</evidence>
<protein>
    <submittedName>
        <fullName evidence="1">Uncharacterized protein</fullName>
    </submittedName>
</protein>
<dbReference type="KEGG" id="pbk:Back11_08160"/>
<dbReference type="Proteomes" id="UP000275368">
    <property type="component" value="Chromosome"/>
</dbReference>
<proteinExistence type="predicted"/>
<accession>A0A3G9J0S2</accession>